<name>A0ACD5VZ25_AVESA</name>
<proteinExistence type="predicted"/>
<evidence type="ECO:0000313" key="2">
    <source>
        <dbReference type="Proteomes" id="UP001732700"/>
    </source>
</evidence>
<protein>
    <submittedName>
        <fullName evidence="1">Uncharacterized protein</fullName>
    </submittedName>
</protein>
<reference evidence="1" key="2">
    <citation type="submission" date="2025-09" db="UniProtKB">
        <authorList>
            <consortium name="EnsemblPlants"/>
        </authorList>
    </citation>
    <scope>IDENTIFICATION</scope>
</reference>
<keyword evidence="2" id="KW-1185">Reference proteome</keyword>
<accession>A0ACD5VZ25</accession>
<reference evidence="1" key="1">
    <citation type="submission" date="2021-05" db="EMBL/GenBank/DDBJ databases">
        <authorList>
            <person name="Scholz U."/>
            <person name="Mascher M."/>
            <person name="Fiebig A."/>
        </authorList>
    </citation>
    <scope>NUCLEOTIDE SEQUENCE [LARGE SCALE GENOMIC DNA]</scope>
</reference>
<sequence length="177" mass="19049">MAAAPNLLPLLMLLLLLLAAAAPAPSAATKFVVGDKQNWAPNVNYTAWPDKYHFHVNDWLQFNYARDMYDVVQVRDEEAFEKCDPTNPVVSYSRGRNFVIQLTQPGRYYFICSRGYCWGGMKVTVLVEPSPAPPPAAVALPPSTNGASSYGAAGVSSWVLAAAALLCAAVLGLPFAA</sequence>
<evidence type="ECO:0000313" key="1">
    <source>
        <dbReference type="EnsemblPlants" id="AVESA.00010b.r2.3DG0547970.1.CDS"/>
    </source>
</evidence>
<dbReference type="EnsemblPlants" id="AVESA.00010b.r2.3DG0547970.1">
    <property type="protein sequence ID" value="AVESA.00010b.r2.3DG0547970.1.CDS"/>
    <property type="gene ID" value="AVESA.00010b.r2.3DG0547970"/>
</dbReference>
<organism evidence="1 2">
    <name type="scientific">Avena sativa</name>
    <name type="common">Oat</name>
    <dbReference type="NCBI Taxonomy" id="4498"/>
    <lineage>
        <taxon>Eukaryota</taxon>
        <taxon>Viridiplantae</taxon>
        <taxon>Streptophyta</taxon>
        <taxon>Embryophyta</taxon>
        <taxon>Tracheophyta</taxon>
        <taxon>Spermatophyta</taxon>
        <taxon>Magnoliopsida</taxon>
        <taxon>Liliopsida</taxon>
        <taxon>Poales</taxon>
        <taxon>Poaceae</taxon>
        <taxon>BOP clade</taxon>
        <taxon>Pooideae</taxon>
        <taxon>Poodae</taxon>
        <taxon>Poeae</taxon>
        <taxon>Poeae Chloroplast Group 1 (Aveneae type)</taxon>
        <taxon>Aveninae</taxon>
        <taxon>Avena</taxon>
    </lineage>
</organism>
<dbReference type="Proteomes" id="UP001732700">
    <property type="component" value="Chromosome 3D"/>
</dbReference>